<gene>
    <name evidence="1" type="ordered locus">BTH_I2699</name>
</gene>
<protein>
    <recommendedName>
        <fullName evidence="3">DUF3304 domain-containing protein</fullName>
    </recommendedName>
</protein>
<dbReference type="GeneID" id="45123152"/>
<dbReference type="HOGENOM" id="CLU_101690_0_0_4"/>
<sequence>MNLHFGSMKIFIRLAVFLMVFLVSTGCSRAIDHSSENAIAGNESVAQSGDDMMSLKLDALNYTDIPVGTFYVDGVWGGNVFSRIGSGGGGITCCVSLPKKWHPGLSVTVEWRNDEMYKKNPESVASRTVPVEKYGEFTGGYLWVLFFPGEGIKVYATPWLPGAADFPEGLQAPSEACPGDFTLLNSDSRCKNPDKRIKP</sequence>
<dbReference type="Proteomes" id="UP000001930">
    <property type="component" value="Chromosome I"/>
</dbReference>
<dbReference type="InterPro" id="IPR021733">
    <property type="entry name" value="DUF3304"/>
</dbReference>
<dbReference type="RefSeq" id="WP_011402455.1">
    <property type="nucleotide sequence ID" value="NC_007651.1"/>
</dbReference>
<accession>Q2SV35</accession>
<dbReference type="KEGG" id="bte:BTH_I2699"/>
<evidence type="ECO:0008006" key="3">
    <source>
        <dbReference type="Google" id="ProtNLM"/>
    </source>
</evidence>
<dbReference type="Pfam" id="PF11745">
    <property type="entry name" value="DUF3304"/>
    <property type="match status" value="1"/>
</dbReference>
<proteinExistence type="predicted"/>
<keyword evidence="2" id="KW-1185">Reference proteome</keyword>
<reference evidence="1 2" key="1">
    <citation type="journal article" date="2005" name="BMC Genomics">
        <title>Bacterial genome adaptation to niches: divergence of the potential virulence genes in three Burkholderia species of different survival strategies.</title>
        <authorList>
            <person name="Kim H.S."/>
            <person name="Schell M.A."/>
            <person name="Yu Y."/>
            <person name="Ulrich R.L."/>
            <person name="Sarria S.H."/>
            <person name="Nierman W.C."/>
            <person name="DeShazer D."/>
        </authorList>
    </citation>
    <scope>NUCLEOTIDE SEQUENCE [LARGE SCALE GENOMIC DNA]</scope>
    <source>
        <strain evidence="2">ATCC 700388 / DSM 13276 / CCUG 48851 / CIP 106301 / E264</strain>
    </source>
</reference>
<dbReference type="AlphaFoldDB" id="Q2SV35"/>
<evidence type="ECO:0000313" key="2">
    <source>
        <dbReference type="Proteomes" id="UP000001930"/>
    </source>
</evidence>
<dbReference type="EMBL" id="CP000086">
    <property type="protein sequence ID" value="ABC38314.1"/>
    <property type="molecule type" value="Genomic_DNA"/>
</dbReference>
<organism evidence="1 2">
    <name type="scientific">Burkholderia thailandensis (strain ATCC 700388 / DSM 13276 / CCUG 48851 / CIP 106301 / E264)</name>
    <dbReference type="NCBI Taxonomy" id="271848"/>
    <lineage>
        <taxon>Bacteria</taxon>
        <taxon>Pseudomonadati</taxon>
        <taxon>Pseudomonadota</taxon>
        <taxon>Betaproteobacteria</taxon>
        <taxon>Burkholderiales</taxon>
        <taxon>Burkholderiaceae</taxon>
        <taxon>Burkholderia</taxon>
        <taxon>pseudomallei group</taxon>
    </lineage>
</organism>
<evidence type="ECO:0000313" key="1">
    <source>
        <dbReference type="EMBL" id="ABC38314.1"/>
    </source>
</evidence>
<name>Q2SV35_BURTA</name>